<dbReference type="AlphaFoldDB" id="G1WE07"/>
<dbReference type="GeneID" id="95427140"/>
<protein>
    <submittedName>
        <fullName evidence="1">Uncharacterized protein</fullName>
    </submittedName>
</protein>
<dbReference type="RefSeq" id="WP_004381224.1">
    <property type="nucleotide sequence ID" value="NZ_JH114217.1"/>
</dbReference>
<organism evidence="1 2">
    <name type="scientific">Segatella oulorum F0390</name>
    <dbReference type="NCBI Taxonomy" id="702438"/>
    <lineage>
        <taxon>Bacteria</taxon>
        <taxon>Pseudomonadati</taxon>
        <taxon>Bacteroidota</taxon>
        <taxon>Bacteroidia</taxon>
        <taxon>Bacteroidales</taxon>
        <taxon>Prevotellaceae</taxon>
        <taxon>Segatella</taxon>
    </lineage>
</organism>
<dbReference type="PATRIC" id="fig|702438.4.peg.2233"/>
<gene>
    <name evidence="1" type="ORF">HMPREF9431_02137</name>
</gene>
<evidence type="ECO:0000313" key="2">
    <source>
        <dbReference type="Proteomes" id="UP000005141"/>
    </source>
</evidence>
<accession>G1WE07</accession>
<proteinExistence type="predicted"/>
<reference evidence="1 2" key="1">
    <citation type="submission" date="2011-07" db="EMBL/GenBank/DDBJ databases">
        <title>The Genome Sequence of Prevotella oulorum F0390.</title>
        <authorList>
            <consortium name="The Broad Institute Genome Sequencing Platform"/>
            <consortium name="The Broad Institute Genome Sequencing Center for Infectious Disease"/>
            <person name="Earl A."/>
            <person name="Ward D."/>
            <person name="Feldgarden M."/>
            <person name="Gevers D."/>
            <person name="Izard J."/>
            <person name="Ganesan A."/>
            <person name="Baranova O.V."/>
            <person name="Blanton J.M."/>
            <person name="Tanner A.C."/>
            <person name="Dewhirst F.E."/>
            <person name="Young S.K."/>
            <person name="Zeng Q."/>
            <person name="Gargeya S."/>
            <person name="Fitzgerald M."/>
            <person name="Haas B."/>
            <person name="Abouelleil A."/>
            <person name="Alvarado L."/>
            <person name="Arachchi H.M."/>
            <person name="Berlin A."/>
            <person name="Brown A."/>
            <person name="Chapman S.B."/>
            <person name="Chen Z."/>
            <person name="Dunbar C."/>
            <person name="Freedman E."/>
            <person name="Gearin G."/>
            <person name="Gellesch M."/>
            <person name="Goldberg J."/>
            <person name="Griggs A."/>
            <person name="Gujja S."/>
            <person name="Heiman D."/>
            <person name="Howarth C."/>
            <person name="Larson L."/>
            <person name="Lui A."/>
            <person name="MacDonald P.J.P."/>
            <person name="Mehta T."/>
            <person name="Montmayeur A."/>
            <person name="Murphy C."/>
            <person name="Neiman D."/>
            <person name="Pearson M."/>
            <person name="Priest M."/>
            <person name="Roberts A."/>
            <person name="Saif S."/>
            <person name="Shea T."/>
            <person name="Shenoy N."/>
            <person name="Sisk P."/>
            <person name="Stolte C."/>
            <person name="Sykes S."/>
            <person name="Wortman J."/>
            <person name="Nusbaum C."/>
            <person name="Birren B."/>
        </authorList>
    </citation>
    <scope>NUCLEOTIDE SEQUENCE [LARGE SCALE GENOMIC DNA]</scope>
    <source>
        <strain evidence="1 2">F0390</strain>
    </source>
</reference>
<comment type="caution">
    <text evidence="1">The sequence shown here is derived from an EMBL/GenBank/DDBJ whole genome shotgun (WGS) entry which is preliminary data.</text>
</comment>
<dbReference type="HOGENOM" id="CLU_184387_1_0_10"/>
<keyword evidence="2" id="KW-1185">Reference proteome</keyword>
<name>G1WE07_9BACT</name>
<dbReference type="Proteomes" id="UP000005141">
    <property type="component" value="Unassembled WGS sequence"/>
</dbReference>
<sequence length="50" mass="5988">MAQPIKETPILFGKDAKAFEQRMRRRRQETPEQKAERLADYHVALRMMTL</sequence>
<dbReference type="EMBL" id="ADGI01000062">
    <property type="protein sequence ID" value="EGV29385.1"/>
    <property type="molecule type" value="Genomic_DNA"/>
</dbReference>
<evidence type="ECO:0000313" key="1">
    <source>
        <dbReference type="EMBL" id="EGV29385.1"/>
    </source>
</evidence>